<name>A0A6A6CFQ6_ZASCE</name>
<protein>
    <recommendedName>
        <fullName evidence="7">Major facilitator superfamily (MFS) profile domain-containing protein</fullName>
    </recommendedName>
</protein>
<feature type="compositionally biased region" description="Basic and acidic residues" evidence="5">
    <location>
        <begin position="74"/>
        <end position="85"/>
    </location>
</feature>
<organism evidence="8 9">
    <name type="scientific">Zasmidium cellare ATCC 36951</name>
    <dbReference type="NCBI Taxonomy" id="1080233"/>
    <lineage>
        <taxon>Eukaryota</taxon>
        <taxon>Fungi</taxon>
        <taxon>Dikarya</taxon>
        <taxon>Ascomycota</taxon>
        <taxon>Pezizomycotina</taxon>
        <taxon>Dothideomycetes</taxon>
        <taxon>Dothideomycetidae</taxon>
        <taxon>Mycosphaerellales</taxon>
        <taxon>Mycosphaerellaceae</taxon>
        <taxon>Zasmidium</taxon>
    </lineage>
</organism>
<proteinExistence type="predicted"/>
<feature type="domain" description="Major facilitator superfamily (MFS) profile" evidence="7">
    <location>
        <begin position="112"/>
        <end position="506"/>
    </location>
</feature>
<evidence type="ECO:0000313" key="9">
    <source>
        <dbReference type="Proteomes" id="UP000799537"/>
    </source>
</evidence>
<evidence type="ECO:0000256" key="5">
    <source>
        <dbReference type="SAM" id="MobiDB-lite"/>
    </source>
</evidence>
<feature type="transmembrane region" description="Helical" evidence="6">
    <location>
        <begin position="453"/>
        <end position="476"/>
    </location>
</feature>
<dbReference type="InterPro" id="IPR020846">
    <property type="entry name" value="MFS_dom"/>
</dbReference>
<evidence type="ECO:0000256" key="1">
    <source>
        <dbReference type="ARBA" id="ARBA00004141"/>
    </source>
</evidence>
<dbReference type="GO" id="GO:0016020">
    <property type="term" value="C:membrane"/>
    <property type="evidence" value="ECO:0007669"/>
    <property type="project" value="UniProtKB-SubCell"/>
</dbReference>
<keyword evidence="3 6" id="KW-1133">Transmembrane helix</keyword>
<dbReference type="Gene3D" id="1.20.1250.20">
    <property type="entry name" value="MFS general substrate transporter like domains"/>
    <property type="match status" value="2"/>
</dbReference>
<feature type="transmembrane region" description="Helical" evidence="6">
    <location>
        <begin position="365"/>
        <end position="383"/>
    </location>
</feature>
<feature type="transmembrane region" description="Helical" evidence="6">
    <location>
        <begin position="482"/>
        <end position="502"/>
    </location>
</feature>
<dbReference type="EMBL" id="ML993598">
    <property type="protein sequence ID" value="KAF2165975.1"/>
    <property type="molecule type" value="Genomic_DNA"/>
</dbReference>
<feature type="region of interest" description="Disordered" evidence="5">
    <location>
        <begin position="1"/>
        <end position="34"/>
    </location>
</feature>
<dbReference type="FunFam" id="1.20.1250.20:FF:000308">
    <property type="entry name" value="MFS efflux transporter"/>
    <property type="match status" value="1"/>
</dbReference>
<feature type="transmembrane region" description="Helical" evidence="6">
    <location>
        <begin position="143"/>
        <end position="166"/>
    </location>
</feature>
<dbReference type="PROSITE" id="PS50850">
    <property type="entry name" value="MFS"/>
    <property type="match status" value="1"/>
</dbReference>
<dbReference type="PANTHER" id="PTHR23514">
    <property type="entry name" value="BYPASS OF STOP CODON PROTEIN 6"/>
    <property type="match status" value="1"/>
</dbReference>
<keyword evidence="4 6" id="KW-0472">Membrane</keyword>
<dbReference type="SUPFAM" id="SSF103473">
    <property type="entry name" value="MFS general substrate transporter"/>
    <property type="match status" value="1"/>
</dbReference>
<dbReference type="GeneID" id="54560181"/>
<evidence type="ECO:0000256" key="2">
    <source>
        <dbReference type="ARBA" id="ARBA00022692"/>
    </source>
</evidence>
<dbReference type="InterPro" id="IPR036259">
    <property type="entry name" value="MFS_trans_sf"/>
</dbReference>
<dbReference type="FunFam" id="1.20.1250.20:FF:000286">
    <property type="entry name" value="MFS efflux transporter"/>
    <property type="match status" value="1"/>
</dbReference>
<feature type="transmembrane region" description="Helical" evidence="6">
    <location>
        <begin position="395"/>
        <end position="414"/>
    </location>
</feature>
<accession>A0A6A6CFQ6</accession>
<evidence type="ECO:0000313" key="8">
    <source>
        <dbReference type="EMBL" id="KAF2165975.1"/>
    </source>
</evidence>
<keyword evidence="2 6" id="KW-0812">Transmembrane</keyword>
<gene>
    <name evidence="8" type="ORF">M409DRAFT_23702</name>
</gene>
<dbReference type="Pfam" id="PF07690">
    <property type="entry name" value="MFS_1"/>
    <property type="match status" value="1"/>
</dbReference>
<feature type="transmembrane region" description="Helical" evidence="6">
    <location>
        <begin position="420"/>
        <end position="441"/>
    </location>
</feature>
<evidence type="ECO:0000256" key="6">
    <source>
        <dbReference type="SAM" id="Phobius"/>
    </source>
</evidence>
<sequence length="511" mass="54852">MASLVFAAGLDVKSEGEQARPSVADSGKRGPSVEELDSIELADYGSLNKKNYSAAITPAGPQTPAEAYTPKWDTSSHKTPDELERSQPPTPKQDTAASVMPSFWYPKMSKFRVLACCLIYFGNGMSDSAPGALIPYIEDWYNIGYAIVSLIWITNAVGFILAAFFTDLILEKLGRAKTLMVSEVCMIAAYVVIACSPPFAVVVVAYLLMGFGNAVNLGLNNVFCANLADSTVILGFAHGSYGIGGIVAPIMATAMVSDGVQWARFYIITIGIRAVCFFFAGWSFWSYEKEGTTQFANSLQQIASRQAAEEMGQPSKMKLLGRALKNKTTIIGALFIFAYQGAEVSESGWFISYLINYRNGDPAKVGYVTAGFWAGITVGRFTLTHLAHRVGERPFVFAMGVGVICFQLMAWFIPNIVGDAVSVAILGLLLGPVYPCAATVFTKLLPGNIQTTAISFISSMGSSGGAIVPFLTGLIAQGAGTYVLHPICIAVYVVMLGCWTILPRVRKVSAE</sequence>
<evidence type="ECO:0000256" key="4">
    <source>
        <dbReference type="ARBA" id="ARBA00023136"/>
    </source>
</evidence>
<feature type="transmembrane region" description="Helical" evidence="6">
    <location>
        <begin position="232"/>
        <end position="253"/>
    </location>
</feature>
<dbReference type="InterPro" id="IPR011701">
    <property type="entry name" value="MFS"/>
</dbReference>
<dbReference type="OrthoDB" id="413079at2759"/>
<feature type="transmembrane region" description="Helical" evidence="6">
    <location>
        <begin position="187"/>
        <end position="212"/>
    </location>
</feature>
<comment type="subcellular location">
    <subcellularLocation>
        <location evidence="1">Membrane</location>
        <topology evidence="1">Multi-pass membrane protein</topology>
    </subcellularLocation>
</comment>
<feature type="region of interest" description="Disordered" evidence="5">
    <location>
        <begin position="55"/>
        <end position="96"/>
    </location>
</feature>
<evidence type="ECO:0000259" key="7">
    <source>
        <dbReference type="PROSITE" id="PS50850"/>
    </source>
</evidence>
<dbReference type="InterPro" id="IPR051788">
    <property type="entry name" value="MFS_Transporter"/>
</dbReference>
<dbReference type="Proteomes" id="UP000799537">
    <property type="component" value="Unassembled WGS sequence"/>
</dbReference>
<dbReference type="RefSeq" id="XP_033666864.1">
    <property type="nucleotide sequence ID" value="XM_033806909.1"/>
</dbReference>
<feature type="transmembrane region" description="Helical" evidence="6">
    <location>
        <begin position="265"/>
        <end position="285"/>
    </location>
</feature>
<reference evidence="8" key="1">
    <citation type="journal article" date="2020" name="Stud. Mycol.">
        <title>101 Dothideomycetes genomes: a test case for predicting lifestyles and emergence of pathogens.</title>
        <authorList>
            <person name="Haridas S."/>
            <person name="Albert R."/>
            <person name="Binder M."/>
            <person name="Bloem J."/>
            <person name="Labutti K."/>
            <person name="Salamov A."/>
            <person name="Andreopoulos B."/>
            <person name="Baker S."/>
            <person name="Barry K."/>
            <person name="Bills G."/>
            <person name="Bluhm B."/>
            <person name="Cannon C."/>
            <person name="Castanera R."/>
            <person name="Culley D."/>
            <person name="Daum C."/>
            <person name="Ezra D."/>
            <person name="Gonzalez J."/>
            <person name="Henrissat B."/>
            <person name="Kuo A."/>
            <person name="Liang C."/>
            <person name="Lipzen A."/>
            <person name="Lutzoni F."/>
            <person name="Magnuson J."/>
            <person name="Mondo S."/>
            <person name="Nolan M."/>
            <person name="Ohm R."/>
            <person name="Pangilinan J."/>
            <person name="Park H.-J."/>
            <person name="Ramirez L."/>
            <person name="Alfaro M."/>
            <person name="Sun H."/>
            <person name="Tritt A."/>
            <person name="Yoshinaga Y."/>
            <person name="Zwiers L.-H."/>
            <person name="Turgeon B."/>
            <person name="Goodwin S."/>
            <person name="Spatafora J."/>
            <person name="Crous P."/>
            <person name="Grigoriev I."/>
        </authorList>
    </citation>
    <scope>NUCLEOTIDE SEQUENCE</scope>
    <source>
        <strain evidence="8">ATCC 36951</strain>
    </source>
</reference>
<dbReference type="AlphaFoldDB" id="A0A6A6CFQ6"/>
<dbReference type="GO" id="GO:0022857">
    <property type="term" value="F:transmembrane transporter activity"/>
    <property type="evidence" value="ECO:0007669"/>
    <property type="project" value="InterPro"/>
</dbReference>
<dbReference type="PANTHER" id="PTHR23514:SF6">
    <property type="entry name" value="MAJOR FACILITATOR SUPERFAMILY (MFS) PROFILE DOMAIN-CONTAINING PROTEIN"/>
    <property type="match status" value="1"/>
</dbReference>
<evidence type="ECO:0000256" key="3">
    <source>
        <dbReference type="ARBA" id="ARBA00022989"/>
    </source>
</evidence>
<keyword evidence="9" id="KW-1185">Reference proteome</keyword>